<feature type="compositionally biased region" description="Polar residues" evidence="1">
    <location>
        <begin position="89"/>
        <end position="99"/>
    </location>
</feature>
<evidence type="ECO:0000313" key="4">
    <source>
        <dbReference type="EMBL" id="MFC5151908.1"/>
    </source>
</evidence>
<feature type="compositionally biased region" description="Acidic residues" evidence="1">
    <location>
        <begin position="133"/>
        <end position="151"/>
    </location>
</feature>
<evidence type="ECO:0000256" key="2">
    <source>
        <dbReference type="SAM" id="Phobius"/>
    </source>
</evidence>
<reference evidence="5" key="1">
    <citation type="journal article" date="2019" name="Int. J. Syst. Evol. Microbiol.">
        <title>The Global Catalogue of Microorganisms (GCM) 10K type strain sequencing project: providing services to taxonomists for standard genome sequencing and annotation.</title>
        <authorList>
            <consortium name="The Broad Institute Genomics Platform"/>
            <consortium name="The Broad Institute Genome Sequencing Center for Infectious Disease"/>
            <person name="Wu L."/>
            <person name="Ma J."/>
        </authorList>
    </citation>
    <scope>NUCLEOTIDE SEQUENCE [LARGE SCALE GENOMIC DNA]</scope>
    <source>
        <strain evidence="5">PCU 266</strain>
    </source>
</reference>
<feature type="region of interest" description="Disordered" evidence="1">
    <location>
        <begin position="22"/>
        <end position="182"/>
    </location>
</feature>
<sequence length="210" mass="21360">MAPRRRTRCALAVVPVLLLAAPRAQAGESAPPVPEPGPTASESFAGRPAGEGRPRPGRSPVSETPTPPQEPSASRSGPAAPSPNGSVSHSRPGSPTATATPKPHRTSPGHPSDSDSGYASDNRLPDGSGADPLDPEPAGEDEAHDGDDTSGEEAPTVASPSGPPHEAARQQRTEAVPEPVARQVSPLSLGVGMALMGLGIGFLGIRMRRR</sequence>
<keyword evidence="3" id="KW-0732">Signal</keyword>
<dbReference type="Proteomes" id="UP001596160">
    <property type="component" value="Unassembled WGS sequence"/>
</dbReference>
<keyword evidence="2" id="KW-1133">Transmembrane helix</keyword>
<keyword evidence="2" id="KW-0472">Membrane</keyword>
<accession>A0ABW0AE36</accession>
<keyword evidence="5" id="KW-1185">Reference proteome</keyword>
<keyword evidence="2" id="KW-0812">Transmembrane</keyword>
<comment type="caution">
    <text evidence="4">The sequence shown here is derived from an EMBL/GenBank/DDBJ whole genome shotgun (WGS) entry which is preliminary data.</text>
</comment>
<feature type="chain" id="PRO_5045220483" evidence="3">
    <location>
        <begin position="27"/>
        <end position="210"/>
    </location>
</feature>
<feature type="signal peptide" evidence="3">
    <location>
        <begin position="1"/>
        <end position="26"/>
    </location>
</feature>
<name>A0ABW0AE36_9ACTN</name>
<proteinExistence type="predicted"/>
<gene>
    <name evidence="4" type="ORF">ACFPRH_09185</name>
</gene>
<feature type="transmembrane region" description="Helical" evidence="2">
    <location>
        <begin position="187"/>
        <end position="205"/>
    </location>
</feature>
<evidence type="ECO:0000256" key="1">
    <source>
        <dbReference type="SAM" id="MobiDB-lite"/>
    </source>
</evidence>
<protein>
    <submittedName>
        <fullName evidence="4">Uncharacterized protein</fullName>
    </submittedName>
</protein>
<evidence type="ECO:0000313" key="5">
    <source>
        <dbReference type="Proteomes" id="UP001596160"/>
    </source>
</evidence>
<organism evidence="4 5">
    <name type="scientific">Streptomyces amakusaensis</name>
    <dbReference type="NCBI Taxonomy" id="67271"/>
    <lineage>
        <taxon>Bacteria</taxon>
        <taxon>Bacillati</taxon>
        <taxon>Actinomycetota</taxon>
        <taxon>Actinomycetes</taxon>
        <taxon>Kitasatosporales</taxon>
        <taxon>Streptomycetaceae</taxon>
        <taxon>Streptomyces</taxon>
    </lineage>
</organism>
<dbReference type="EMBL" id="JBHSKP010000004">
    <property type="protein sequence ID" value="MFC5151908.1"/>
    <property type="molecule type" value="Genomic_DNA"/>
</dbReference>
<evidence type="ECO:0000256" key="3">
    <source>
        <dbReference type="SAM" id="SignalP"/>
    </source>
</evidence>
<dbReference type="RefSeq" id="WP_344476135.1">
    <property type="nucleotide sequence ID" value="NZ_BAAASB010000006.1"/>
</dbReference>
<feature type="compositionally biased region" description="Low complexity" evidence="1">
    <location>
        <begin position="71"/>
        <end position="88"/>
    </location>
</feature>